<dbReference type="EC" id="2.7.7.60" evidence="7"/>
<protein>
    <recommendedName>
        <fullName evidence="7">2-C-methyl-D-erythritol 4-phosphate cytidylyltransferase</fullName>
        <ecNumber evidence="7">2.7.7.60</ecNumber>
    </recommendedName>
    <alternativeName>
        <fullName evidence="7">4-diphosphocytidyl-2C-methyl-D-erythritol synthase</fullName>
    </alternativeName>
    <alternativeName>
        <fullName evidence="7">MEP cytidylyltransferase</fullName>
        <shortName evidence="7">MCT</shortName>
    </alternativeName>
</protein>
<dbReference type="AlphaFoldDB" id="A0A1F4R8N8"/>
<dbReference type="PROSITE" id="PS01295">
    <property type="entry name" value="ISPD"/>
    <property type="match status" value="1"/>
</dbReference>
<dbReference type="GO" id="GO:0050518">
    <property type="term" value="F:2-C-methyl-D-erythritol 4-phosphate cytidylyltransferase activity"/>
    <property type="evidence" value="ECO:0007669"/>
    <property type="project" value="UniProtKB-UniRule"/>
</dbReference>
<dbReference type="PANTHER" id="PTHR32125">
    <property type="entry name" value="2-C-METHYL-D-ERYTHRITOL 4-PHOSPHATE CYTIDYLYLTRANSFERASE, CHLOROPLASTIC"/>
    <property type="match status" value="1"/>
</dbReference>
<comment type="pathway">
    <text evidence="2 7">Isoprenoid biosynthesis; isopentenyl diphosphate biosynthesis via DXP pathway; isopentenyl diphosphate from 1-deoxy-D-xylulose 5-phosphate: step 2/6.</text>
</comment>
<dbReference type="InterPro" id="IPR050088">
    <property type="entry name" value="IspD/TarI_cytidylyltransf_bact"/>
</dbReference>
<keyword evidence="5 7" id="KW-0548">Nucleotidyltransferase</keyword>
<feature type="site" description="Transition state stabilizer" evidence="7">
    <location>
        <position position="15"/>
    </location>
</feature>
<dbReference type="NCBIfam" id="TIGR00453">
    <property type="entry name" value="ispD"/>
    <property type="match status" value="1"/>
</dbReference>
<evidence type="ECO:0000256" key="4">
    <source>
        <dbReference type="ARBA" id="ARBA00022679"/>
    </source>
</evidence>
<evidence type="ECO:0000256" key="6">
    <source>
        <dbReference type="ARBA" id="ARBA00023229"/>
    </source>
</evidence>
<feature type="site" description="Positions MEP for the nucleophilic attack" evidence="7">
    <location>
        <position position="149"/>
    </location>
</feature>
<dbReference type="InterPro" id="IPR001228">
    <property type="entry name" value="IspD"/>
</dbReference>
<organism evidence="8 9">
    <name type="scientific">candidate division WOR-1 bacterium RIFCSPLOWO2_02_FULL_46_20</name>
    <dbReference type="NCBI Taxonomy" id="1802567"/>
    <lineage>
        <taxon>Bacteria</taxon>
        <taxon>Bacillati</taxon>
        <taxon>Saganbacteria</taxon>
    </lineage>
</organism>
<comment type="caution">
    <text evidence="8">The sequence shown here is derived from an EMBL/GenBank/DDBJ whole genome shotgun (WGS) entry which is preliminary data.</text>
</comment>
<evidence type="ECO:0000313" key="8">
    <source>
        <dbReference type="EMBL" id="OGC04508.1"/>
    </source>
</evidence>
<dbReference type="CDD" id="cd02516">
    <property type="entry name" value="CDP-ME_synthetase"/>
    <property type="match status" value="1"/>
</dbReference>
<dbReference type="UniPathway" id="UPA00056">
    <property type="reaction ID" value="UER00093"/>
</dbReference>
<reference evidence="8 9" key="1">
    <citation type="journal article" date="2016" name="Nat. Commun.">
        <title>Thousands of microbial genomes shed light on interconnected biogeochemical processes in an aquifer system.</title>
        <authorList>
            <person name="Anantharaman K."/>
            <person name="Brown C.T."/>
            <person name="Hug L.A."/>
            <person name="Sharon I."/>
            <person name="Castelle C.J."/>
            <person name="Probst A.J."/>
            <person name="Thomas B.C."/>
            <person name="Singh A."/>
            <person name="Wilkins M.J."/>
            <person name="Karaoz U."/>
            <person name="Brodie E.L."/>
            <person name="Williams K.H."/>
            <person name="Hubbard S.S."/>
            <person name="Banfield J.F."/>
        </authorList>
    </citation>
    <scope>NUCLEOTIDE SEQUENCE [LARGE SCALE GENOMIC DNA]</scope>
</reference>
<dbReference type="EMBL" id="METP01000049">
    <property type="protein sequence ID" value="OGC04508.1"/>
    <property type="molecule type" value="Genomic_DNA"/>
</dbReference>
<name>A0A1F4R8N8_UNCSA</name>
<accession>A0A1F4R8N8</accession>
<dbReference type="Gene3D" id="3.90.550.10">
    <property type="entry name" value="Spore Coat Polysaccharide Biosynthesis Protein SpsA, Chain A"/>
    <property type="match status" value="1"/>
</dbReference>
<evidence type="ECO:0000256" key="7">
    <source>
        <dbReference type="HAMAP-Rule" id="MF_00108"/>
    </source>
</evidence>
<evidence type="ECO:0000313" key="9">
    <source>
        <dbReference type="Proteomes" id="UP000176938"/>
    </source>
</evidence>
<dbReference type="FunFam" id="3.90.550.10:FF:000003">
    <property type="entry name" value="2-C-methyl-D-erythritol 4-phosphate cytidylyltransferase"/>
    <property type="match status" value="1"/>
</dbReference>
<comment type="similarity">
    <text evidence="3 7">Belongs to the IspD/TarI cytidylyltransferase family. IspD subfamily.</text>
</comment>
<dbReference type="SUPFAM" id="SSF53448">
    <property type="entry name" value="Nucleotide-diphospho-sugar transferases"/>
    <property type="match status" value="1"/>
</dbReference>
<proteinExistence type="inferred from homology"/>
<sequence length="222" mass="24493">MKTVAIISAAGCGKRMGRPKQFLEICGRSILERTLAVFESTQLINEIILVVNAEDVEKAGRLKFSKIKKIVAGGRERRASVFNGLKALSEEAEIVVIHDGARPFVTTEIIEQAIAEARQCGAVVVGVPSQDTIKKVESRTLNVERSLNREEIWAAQTPQVFKKEIILQAYQNQSQATDDAMLVEKMGLPVKMVMGSYRNIKITTPEDLEIAEGLINRGAKND</sequence>
<evidence type="ECO:0000256" key="1">
    <source>
        <dbReference type="ARBA" id="ARBA00001282"/>
    </source>
</evidence>
<dbReference type="InterPro" id="IPR029044">
    <property type="entry name" value="Nucleotide-diphossugar_trans"/>
</dbReference>
<dbReference type="GO" id="GO:0019288">
    <property type="term" value="P:isopentenyl diphosphate biosynthetic process, methylerythritol 4-phosphate pathway"/>
    <property type="evidence" value="ECO:0007669"/>
    <property type="project" value="UniProtKB-UniRule"/>
</dbReference>
<evidence type="ECO:0000256" key="2">
    <source>
        <dbReference type="ARBA" id="ARBA00004787"/>
    </source>
</evidence>
<comment type="function">
    <text evidence="7">Catalyzes the formation of 4-diphosphocytidyl-2-C-methyl-D-erythritol from CTP and 2-C-methyl-D-erythritol 4-phosphate (MEP).</text>
</comment>
<dbReference type="Proteomes" id="UP000176938">
    <property type="component" value="Unassembled WGS sequence"/>
</dbReference>
<comment type="catalytic activity">
    <reaction evidence="1 7">
        <text>2-C-methyl-D-erythritol 4-phosphate + CTP + H(+) = 4-CDP-2-C-methyl-D-erythritol + diphosphate</text>
        <dbReference type="Rhea" id="RHEA:13429"/>
        <dbReference type="ChEBI" id="CHEBI:15378"/>
        <dbReference type="ChEBI" id="CHEBI:33019"/>
        <dbReference type="ChEBI" id="CHEBI:37563"/>
        <dbReference type="ChEBI" id="CHEBI:57823"/>
        <dbReference type="ChEBI" id="CHEBI:58262"/>
        <dbReference type="EC" id="2.7.7.60"/>
    </reaction>
</comment>
<evidence type="ECO:0000256" key="3">
    <source>
        <dbReference type="ARBA" id="ARBA00009789"/>
    </source>
</evidence>
<evidence type="ECO:0000256" key="5">
    <source>
        <dbReference type="ARBA" id="ARBA00022695"/>
    </source>
</evidence>
<feature type="site" description="Transition state stabilizer" evidence="7">
    <location>
        <position position="20"/>
    </location>
</feature>
<keyword evidence="4 7" id="KW-0808">Transferase</keyword>
<dbReference type="InterPro" id="IPR034683">
    <property type="entry name" value="IspD/TarI"/>
</dbReference>
<gene>
    <name evidence="7" type="primary">ispD</name>
    <name evidence="8" type="ORF">A3H38_02250</name>
</gene>
<dbReference type="Pfam" id="PF01128">
    <property type="entry name" value="IspD"/>
    <property type="match status" value="1"/>
</dbReference>
<dbReference type="HAMAP" id="MF_00108">
    <property type="entry name" value="IspD"/>
    <property type="match status" value="1"/>
</dbReference>
<dbReference type="InterPro" id="IPR018294">
    <property type="entry name" value="ISPD_synthase_CS"/>
</dbReference>
<feature type="site" description="Positions MEP for the nucleophilic attack" evidence="7">
    <location>
        <position position="201"/>
    </location>
</feature>
<keyword evidence="6 7" id="KW-0414">Isoprene biosynthesis</keyword>
<dbReference type="PANTHER" id="PTHR32125:SF4">
    <property type="entry name" value="2-C-METHYL-D-ERYTHRITOL 4-PHOSPHATE CYTIDYLYLTRANSFERASE, CHLOROPLASTIC"/>
    <property type="match status" value="1"/>
</dbReference>